<dbReference type="RefSeq" id="WP_158946360.1">
    <property type="nucleotide sequence ID" value="NZ_CP046400.1"/>
</dbReference>
<dbReference type="InterPro" id="IPR006656">
    <property type="entry name" value="Mopterin_OxRdtase"/>
</dbReference>
<organism evidence="5 6">
    <name type="scientific">Pseudodesulfovibrio cashew</name>
    <dbReference type="NCBI Taxonomy" id="2678688"/>
    <lineage>
        <taxon>Bacteria</taxon>
        <taxon>Pseudomonadati</taxon>
        <taxon>Thermodesulfobacteriota</taxon>
        <taxon>Desulfovibrionia</taxon>
        <taxon>Desulfovibrionales</taxon>
        <taxon>Desulfovibrionaceae</taxon>
    </lineage>
</organism>
<dbReference type="Pfam" id="PF04879">
    <property type="entry name" value="Molybdop_Fe4S4"/>
    <property type="match status" value="1"/>
</dbReference>
<dbReference type="Proteomes" id="UP000428328">
    <property type="component" value="Chromosome"/>
</dbReference>
<reference evidence="5 6" key="1">
    <citation type="submission" date="2019-11" db="EMBL/GenBank/DDBJ databases">
        <authorList>
            <person name="Zheng R.K."/>
            <person name="Sun C.M."/>
        </authorList>
    </citation>
    <scope>NUCLEOTIDE SEQUENCE [LARGE SCALE GENOMIC DNA]</scope>
    <source>
        <strain evidence="5 6">SRB007</strain>
    </source>
</reference>
<name>A0A6I6J961_9BACT</name>
<dbReference type="GO" id="GO:0046872">
    <property type="term" value="F:metal ion binding"/>
    <property type="evidence" value="ECO:0007669"/>
    <property type="project" value="UniProtKB-KW"/>
</dbReference>
<feature type="domain" description="4Fe-4S Mo/W bis-MGD-type" evidence="4">
    <location>
        <begin position="1"/>
        <end position="52"/>
    </location>
</feature>
<evidence type="ECO:0000256" key="1">
    <source>
        <dbReference type="ARBA" id="ARBA00022723"/>
    </source>
</evidence>
<dbReference type="InterPro" id="IPR009010">
    <property type="entry name" value="Asp_de-COase-like_dom_sf"/>
</dbReference>
<dbReference type="PANTHER" id="PTHR43742:SF6">
    <property type="entry name" value="OXIDOREDUCTASE YYAE-RELATED"/>
    <property type="match status" value="1"/>
</dbReference>
<gene>
    <name evidence="5" type="ORF">GM415_03010</name>
</gene>
<keyword evidence="3" id="KW-0411">Iron-sulfur</keyword>
<dbReference type="SUPFAM" id="SSF53706">
    <property type="entry name" value="Formate dehydrogenase/DMSO reductase, domains 1-3"/>
    <property type="match status" value="1"/>
</dbReference>
<dbReference type="Gene3D" id="2.20.25.90">
    <property type="entry name" value="ADC-like domains"/>
    <property type="match status" value="1"/>
</dbReference>
<proteinExistence type="predicted"/>
<evidence type="ECO:0000313" key="5">
    <source>
        <dbReference type="EMBL" id="QGY39135.1"/>
    </source>
</evidence>
<evidence type="ECO:0000256" key="3">
    <source>
        <dbReference type="ARBA" id="ARBA00023014"/>
    </source>
</evidence>
<dbReference type="GO" id="GO:0051536">
    <property type="term" value="F:iron-sulfur cluster binding"/>
    <property type="evidence" value="ECO:0007669"/>
    <property type="project" value="UniProtKB-KW"/>
</dbReference>
<dbReference type="AlphaFoldDB" id="A0A6I6J961"/>
<dbReference type="InterPro" id="IPR006963">
    <property type="entry name" value="Mopterin_OxRdtase_4Fe-4S_dom"/>
</dbReference>
<accession>A0A6I6J961</accession>
<keyword evidence="1" id="KW-0479">Metal-binding</keyword>
<dbReference type="KEGG" id="psel:GM415_03010"/>
<protein>
    <submittedName>
        <fullName evidence="5">Molybdopterin-dependent oxidoreductase</fullName>
    </submittedName>
</protein>
<dbReference type="SUPFAM" id="SSF50692">
    <property type="entry name" value="ADC-like"/>
    <property type="match status" value="1"/>
</dbReference>
<dbReference type="Gene3D" id="3.40.228.10">
    <property type="entry name" value="Dimethylsulfoxide Reductase, domain 2"/>
    <property type="match status" value="1"/>
</dbReference>
<dbReference type="GO" id="GO:0016491">
    <property type="term" value="F:oxidoreductase activity"/>
    <property type="evidence" value="ECO:0007669"/>
    <property type="project" value="InterPro"/>
</dbReference>
<dbReference type="Gene3D" id="2.40.40.20">
    <property type="match status" value="1"/>
</dbReference>
<keyword evidence="2" id="KW-0408">Iron</keyword>
<dbReference type="InterPro" id="IPR050612">
    <property type="entry name" value="Prok_Mopterin_Oxidored"/>
</dbReference>
<dbReference type="Gene3D" id="3.30.2070.10">
    <property type="entry name" value="Formate dehydrogenase/DMSO reductase"/>
    <property type="match status" value="1"/>
</dbReference>
<dbReference type="SMART" id="SM00926">
    <property type="entry name" value="Molybdop_Fe4S4"/>
    <property type="match status" value="1"/>
</dbReference>
<dbReference type="Gene3D" id="3.40.50.740">
    <property type="match status" value="1"/>
</dbReference>
<evidence type="ECO:0000313" key="6">
    <source>
        <dbReference type="Proteomes" id="UP000428328"/>
    </source>
</evidence>
<keyword evidence="6" id="KW-1185">Reference proteome</keyword>
<dbReference type="Pfam" id="PF00384">
    <property type="entry name" value="Molybdopterin"/>
    <property type="match status" value="1"/>
</dbReference>
<sequence>MPTITACTMDCGDCCSLVVDEAKRSVRGNPAHPFTKGFCCRKGTRYFDRLDADDRITTPLIKENGAFREASWDEALDLVAARLDAARVRPETILHVRGHGYRGILAAASPIFFKKLGASTTYGSVCDDTGITASIRDFGVLHHNDPEDILNASRIINWGRDLTRCSIHQLQLVHKARKRGAEVLTISPGGDGTPEFSDVNIIIRPGTDRFLAAAVLKLYLEAGDLNPWVLNRCANWPALRGLIDGCALADLTRMCEVPTADVEMLYDWYADTGNVATIIGWGLQRHLYGGENVRFINALAMISGNVGVSGGGTYFNVSSARNLGSWEHLMVDAPAEQRRFLVQDLGAELRRADPPVEFIWVDGHNVVNQVPDCLAVADAFRKPFVVCVDGFFHDTALTADVILPPALMFEREDVLGSFLHNYVQYCAKAANPPGQCRADFDILIDLGSRLAEPVTMPDPEACLEESLGQGGFSLEELRTNGFIKARHPYVAFEGMRFGHPDGLYRFPESLTPEPARDPDYPLQLLTVVRGKTLHSQIAEKDQRGIPRVWVSKRNPAWAPLNPAQDVYLVTPQGAMQVQVDVDETLHPRAVVMRRGGWMKMGHNANVIIKPMVTDMGDGTAYYSQHCRLENR</sequence>
<evidence type="ECO:0000256" key="2">
    <source>
        <dbReference type="ARBA" id="ARBA00023004"/>
    </source>
</evidence>
<dbReference type="PANTHER" id="PTHR43742">
    <property type="entry name" value="TRIMETHYLAMINE-N-OXIDE REDUCTASE"/>
    <property type="match status" value="1"/>
</dbReference>
<dbReference type="EMBL" id="CP046400">
    <property type="protein sequence ID" value="QGY39135.1"/>
    <property type="molecule type" value="Genomic_DNA"/>
</dbReference>
<evidence type="ECO:0000259" key="4">
    <source>
        <dbReference type="SMART" id="SM00926"/>
    </source>
</evidence>